<dbReference type="RefSeq" id="XP_026679757.1">
    <property type="nucleotide sequence ID" value="XM_026823956.1"/>
</dbReference>
<protein>
    <submittedName>
        <fullName evidence="3">Uncharacterized protein LOC113467657</fullName>
    </submittedName>
</protein>
<reference evidence="3" key="1">
    <citation type="submission" date="2025-08" db="UniProtKB">
        <authorList>
            <consortium name="RefSeq"/>
        </authorList>
    </citation>
    <scope>IDENTIFICATION</scope>
</reference>
<feature type="signal peptide" evidence="1">
    <location>
        <begin position="1"/>
        <end position="20"/>
    </location>
</feature>
<dbReference type="PaxDb" id="121845-A0A3Q0IU17"/>
<sequence length="196" mass="22901">MTIGLHITLLCLLYIHITTTSPAPYSDALCRCLFSLTSGDDPTLIMGNRHRPKREISKAQMEHIERLFNDPLVNATSIDRYIDSDHTYNLSSAEMNFFREPTKEFHRRIFKRFHRWQRKTLNESMIRVQEELARYAETHGLKCGEEFEVPGPDGVKILYDGLRHYRDEMMLWVKHTFVKVAVSIPARGKLRSGESF</sequence>
<accession>A0A3Q0IU17</accession>
<keyword evidence="2" id="KW-1185">Reference proteome</keyword>
<name>A0A3Q0IU17_DIACI</name>
<proteinExistence type="predicted"/>
<dbReference type="AlphaFoldDB" id="A0A3Q0IU17"/>
<dbReference type="KEGG" id="dci:113467657"/>
<dbReference type="GeneID" id="113467657"/>
<evidence type="ECO:0000313" key="2">
    <source>
        <dbReference type="Proteomes" id="UP000079169"/>
    </source>
</evidence>
<organism evidence="2 3">
    <name type="scientific">Diaphorina citri</name>
    <name type="common">Asian citrus psyllid</name>
    <dbReference type="NCBI Taxonomy" id="121845"/>
    <lineage>
        <taxon>Eukaryota</taxon>
        <taxon>Metazoa</taxon>
        <taxon>Ecdysozoa</taxon>
        <taxon>Arthropoda</taxon>
        <taxon>Hexapoda</taxon>
        <taxon>Insecta</taxon>
        <taxon>Pterygota</taxon>
        <taxon>Neoptera</taxon>
        <taxon>Paraneoptera</taxon>
        <taxon>Hemiptera</taxon>
        <taxon>Sternorrhyncha</taxon>
        <taxon>Psylloidea</taxon>
        <taxon>Psyllidae</taxon>
        <taxon>Diaphorininae</taxon>
        <taxon>Diaphorina</taxon>
    </lineage>
</organism>
<dbReference type="Proteomes" id="UP000079169">
    <property type="component" value="Unplaced"/>
</dbReference>
<gene>
    <name evidence="3" type="primary">LOC113467657</name>
</gene>
<feature type="chain" id="PRO_5018134911" evidence="1">
    <location>
        <begin position="21"/>
        <end position="196"/>
    </location>
</feature>
<evidence type="ECO:0000256" key="1">
    <source>
        <dbReference type="SAM" id="SignalP"/>
    </source>
</evidence>
<evidence type="ECO:0000313" key="3">
    <source>
        <dbReference type="RefSeq" id="XP_026679757.1"/>
    </source>
</evidence>
<keyword evidence="1" id="KW-0732">Signal</keyword>